<dbReference type="SUPFAM" id="SSF51294">
    <property type="entry name" value="Hedgehog/intein (Hint) domain"/>
    <property type="match status" value="1"/>
</dbReference>
<gene>
    <name evidence="1" type="ORF">CLHUN_05330</name>
</gene>
<organism evidence="1 2">
    <name type="scientific">Ruminiclostridium hungatei</name>
    <name type="common">Clostridium hungatei</name>
    <dbReference type="NCBI Taxonomy" id="48256"/>
    <lineage>
        <taxon>Bacteria</taxon>
        <taxon>Bacillati</taxon>
        <taxon>Bacillota</taxon>
        <taxon>Clostridia</taxon>
        <taxon>Eubacteriales</taxon>
        <taxon>Oscillospiraceae</taxon>
        <taxon>Ruminiclostridium</taxon>
    </lineage>
</organism>
<dbReference type="InterPro" id="IPR030934">
    <property type="entry name" value="Intein_C"/>
</dbReference>
<comment type="caution">
    <text evidence="1">The sequence shown here is derived from an EMBL/GenBank/DDBJ whole genome shotgun (WGS) entry which is preliminary data.</text>
</comment>
<dbReference type="PROSITE" id="PS50818">
    <property type="entry name" value="INTEIN_C_TER"/>
    <property type="match status" value="1"/>
</dbReference>
<dbReference type="Proteomes" id="UP000191554">
    <property type="component" value="Unassembled WGS sequence"/>
</dbReference>
<evidence type="ECO:0000313" key="1">
    <source>
        <dbReference type="EMBL" id="OPX45596.1"/>
    </source>
</evidence>
<accession>A0A1V4SQ52</accession>
<dbReference type="Gene3D" id="2.170.16.10">
    <property type="entry name" value="Hedgehog/Intein (Hint) domain"/>
    <property type="match status" value="1"/>
</dbReference>
<sequence>MLETYIRETTELVHLTINGGLIKTTFEHPFYVKDAGFVKAGELEAGNEVLASSGNVLVVENRKIEITDEPTKVYNFQVDDFHTYHVGDNGVLVHNANYSEGTGSTLKNLKGLDDFLNNPSKLKNVTPNELYNHLKNNGYNPQPLSGGSYKGVTFENGGGFKVNWGGDRILQYHPAGKGHHGGFEYWKISSGPTGTIRYDMNGNTIK</sequence>
<dbReference type="AlphaFoldDB" id="A0A1V4SQ52"/>
<dbReference type="InterPro" id="IPR036844">
    <property type="entry name" value="Hint_dom_sf"/>
</dbReference>
<proteinExistence type="predicted"/>
<name>A0A1V4SQ52_RUMHU</name>
<protein>
    <submittedName>
        <fullName evidence="1">Uncharacterized protein</fullName>
    </submittedName>
</protein>
<dbReference type="CDD" id="cd00081">
    <property type="entry name" value="Hint"/>
    <property type="match status" value="1"/>
</dbReference>
<dbReference type="EMBL" id="MZGX01000003">
    <property type="protein sequence ID" value="OPX45596.1"/>
    <property type="molecule type" value="Genomic_DNA"/>
</dbReference>
<reference evidence="1 2" key="1">
    <citation type="submission" date="2017-03" db="EMBL/GenBank/DDBJ databases">
        <title>Genome sequence of Clostridium hungatei DSM 14427.</title>
        <authorList>
            <person name="Poehlein A."/>
            <person name="Daniel R."/>
        </authorList>
    </citation>
    <scope>NUCLEOTIDE SEQUENCE [LARGE SCALE GENOMIC DNA]</scope>
    <source>
        <strain evidence="1 2">DSM 14427</strain>
    </source>
</reference>
<dbReference type="NCBIfam" id="TIGR01443">
    <property type="entry name" value="intein_Cterm"/>
    <property type="match status" value="1"/>
</dbReference>
<evidence type="ECO:0000313" key="2">
    <source>
        <dbReference type="Proteomes" id="UP000191554"/>
    </source>
</evidence>
<dbReference type="STRING" id="48256.CLHUN_05330"/>
<dbReference type="Pfam" id="PF07591">
    <property type="entry name" value="PT-HINT"/>
    <property type="match status" value="1"/>
</dbReference>
<keyword evidence="2" id="KW-1185">Reference proteome</keyword>